<dbReference type="PANTHER" id="PTHR12619">
    <property type="entry name" value="RFX TRANSCRIPTION FACTOR FAMILY"/>
    <property type="match status" value="1"/>
</dbReference>
<proteinExistence type="predicted"/>
<feature type="region of interest" description="Disordered" evidence="2">
    <location>
        <begin position="946"/>
        <end position="968"/>
    </location>
</feature>
<dbReference type="InterPro" id="IPR039779">
    <property type="entry name" value="RFX-like"/>
</dbReference>
<dbReference type="Pfam" id="PF02257">
    <property type="entry name" value="RFX_DNA_binding"/>
    <property type="match status" value="1"/>
</dbReference>
<feature type="compositionally biased region" description="Polar residues" evidence="2">
    <location>
        <begin position="812"/>
        <end position="833"/>
    </location>
</feature>
<name>A0AAW0Y478_CHEQU</name>
<accession>A0AAW0Y478</accession>
<keyword evidence="5" id="KW-1185">Reference proteome</keyword>
<dbReference type="SUPFAM" id="SSF46785">
    <property type="entry name" value="Winged helix' DNA-binding domain"/>
    <property type="match status" value="1"/>
</dbReference>
<dbReference type="Gene3D" id="6.10.140.1290">
    <property type="match status" value="1"/>
</dbReference>
<evidence type="ECO:0000313" key="4">
    <source>
        <dbReference type="EMBL" id="KAK8751590.1"/>
    </source>
</evidence>
<feature type="compositionally biased region" description="Polar residues" evidence="2">
    <location>
        <begin position="366"/>
        <end position="386"/>
    </location>
</feature>
<feature type="compositionally biased region" description="Polar residues" evidence="2">
    <location>
        <begin position="736"/>
        <end position="755"/>
    </location>
</feature>
<dbReference type="InterPro" id="IPR036388">
    <property type="entry name" value="WH-like_DNA-bd_sf"/>
</dbReference>
<evidence type="ECO:0000256" key="1">
    <source>
        <dbReference type="ARBA" id="ARBA00023125"/>
    </source>
</evidence>
<dbReference type="Proteomes" id="UP001445076">
    <property type="component" value="Unassembled WGS sequence"/>
</dbReference>
<dbReference type="InterPro" id="IPR036390">
    <property type="entry name" value="WH_DNA-bd_sf"/>
</dbReference>
<dbReference type="PANTHER" id="PTHR12619:SF21">
    <property type="entry name" value="RFX-TYPE WINGED-HELIX DOMAIN-CONTAINING PROTEIN"/>
    <property type="match status" value="1"/>
</dbReference>
<feature type="region of interest" description="Disordered" evidence="2">
    <location>
        <begin position="28"/>
        <end position="53"/>
    </location>
</feature>
<dbReference type="Gene3D" id="1.10.10.10">
    <property type="entry name" value="Winged helix-like DNA-binding domain superfamily/Winged helix DNA-binding domain"/>
    <property type="match status" value="1"/>
</dbReference>
<dbReference type="EMBL" id="JARKIK010000005">
    <property type="protein sequence ID" value="KAK8751590.1"/>
    <property type="molecule type" value="Genomic_DNA"/>
</dbReference>
<keyword evidence="1" id="KW-0238">DNA-binding</keyword>
<reference evidence="4 5" key="1">
    <citation type="journal article" date="2024" name="BMC Genomics">
        <title>Genome assembly of redclaw crayfish (Cherax quadricarinatus) provides insights into its immune adaptation and hypoxia tolerance.</title>
        <authorList>
            <person name="Liu Z."/>
            <person name="Zheng J."/>
            <person name="Li H."/>
            <person name="Fang K."/>
            <person name="Wang S."/>
            <person name="He J."/>
            <person name="Zhou D."/>
            <person name="Weng S."/>
            <person name="Chi M."/>
            <person name="Gu Z."/>
            <person name="He J."/>
            <person name="Li F."/>
            <person name="Wang M."/>
        </authorList>
    </citation>
    <scope>NUCLEOTIDE SEQUENCE [LARGE SCALE GENOMIC DNA]</scope>
    <source>
        <strain evidence="4">ZL_2023a</strain>
    </source>
</reference>
<dbReference type="PROSITE" id="PS51526">
    <property type="entry name" value="RFX_DBD"/>
    <property type="match status" value="1"/>
</dbReference>
<feature type="region of interest" description="Disordered" evidence="2">
    <location>
        <begin position="736"/>
        <end position="786"/>
    </location>
</feature>
<feature type="compositionally biased region" description="Polar residues" evidence="2">
    <location>
        <begin position="764"/>
        <end position="786"/>
    </location>
</feature>
<dbReference type="GO" id="GO:0000981">
    <property type="term" value="F:DNA-binding transcription factor activity, RNA polymerase II-specific"/>
    <property type="evidence" value="ECO:0007669"/>
    <property type="project" value="TreeGrafter"/>
</dbReference>
<evidence type="ECO:0000313" key="5">
    <source>
        <dbReference type="Proteomes" id="UP001445076"/>
    </source>
</evidence>
<feature type="compositionally biased region" description="Low complexity" evidence="2">
    <location>
        <begin position="859"/>
        <end position="874"/>
    </location>
</feature>
<feature type="domain" description="RFX-type winged-helix" evidence="3">
    <location>
        <begin position="146"/>
        <end position="221"/>
    </location>
</feature>
<feature type="region of interest" description="Disordered" evidence="2">
    <location>
        <begin position="805"/>
        <end position="886"/>
    </location>
</feature>
<organism evidence="4 5">
    <name type="scientific">Cherax quadricarinatus</name>
    <name type="common">Australian red claw crayfish</name>
    <dbReference type="NCBI Taxonomy" id="27406"/>
    <lineage>
        <taxon>Eukaryota</taxon>
        <taxon>Metazoa</taxon>
        <taxon>Ecdysozoa</taxon>
        <taxon>Arthropoda</taxon>
        <taxon>Crustacea</taxon>
        <taxon>Multicrustacea</taxon>
        <taxon>Malacostraca</taxon>
        <taxon>Eumalacostraca</taxon>
        <taxon>Eucarida</taxon>
        <taxon>Decapoda</taxon>
        <taxon>Pleocyemata</taxon>
        <taxon>Astacidea</taxon>
        <taxon>Parastacoidea</taxon>
        <taxon>Parastacidae</taxon>
        <taxon>Cherax</taxon>
    </lineage>
</organism>
<evidence type="ECO:0000256" key="2">
    <source>
        <dbReference type="SAM" id="MobiDB-lite"/>
    </source>
</evidence>
<gene>
    <name evidence="4" type="ORF">OTU49_009304</name>
</gene>
<dbReference type="GO" id="GO:0000978">
    <property type="term" value="F:RNA polymerase II cis-regulatory region sequence-specific DNA binding"/>
    <property type="evidence" value="ECO:0007669"/>
    <property type="project" value="TreeGrafter"/>
</dbReference>
<dbReference type="AlphaFoldDB" id="A0AAW0Y478"/>
<dbReference type="InterPro" id="IPR003150">
    <property type="entry name" value="DNA-bd_RFX"/>
</dbReference>
<feature type="region of interest" description="Disordered" evidence="2">
    <location>
        <begin position="579"/>
        <end position="613"/>
    </location>
</feature>
<comment type="caution">
    <text evidence="4">The sequence shown here is derived from an EMBL/GenBank/DDBJ whole genome shotgun (WGS) entry which is preliminary data.</text>
</comment>
<feature type="region of interest" description="Disordered" evidence="2">
    <location>
        <begin position="338"/>
        <end position="403"/>
    </location>
</feature>
<protein>
    <recommendedName>
        <fullName evidence="3">RFX-type winged-helix domain-containing protein</fullName>
    </recommendedName>
</protein>
<feature type="compositionally biased region" description="Low complexity" evidence="2">
    <location>
        <begin position="592"/>
        <end position="610"/>
    </location>
</feature>
<feature type="compositionally biased region" description="Low complexity" evidence="2">
    <location>
        <begin position="950"/>
        <end position="964"/>
    </location>
</feature>
<evidence type="ECO:0000259" key="3">
    <source>
        <dbReference type="PROSITE" id="PS51526"/>
    </source>
</evidence>
<sequence length="1187" mass="128442">MDVAAARGTQAVYIVSMRGDGVSVARSGQANGVGSSVGSGTSDTSSGITSSQGLECHANGAGVNGDTQWKVQQDSCKMSKIRDIVENSASMASKCTVESLVQQVSQLSDVEKFLLYLKLPVGRPPDTDPLKHPLNPLGSRCEIQLTITWIRTHLEMNSEVSLPKREVYNEYTHYCNLNNIKALSTADFGKVMKQVFPGVRPRRLGQRGASKYCYSGLRKKYALDPPDLPDLNDNMTKKNMLGVDCVVDESEVERAASCLVMEWAEKLCSVKFECIRDLALHLIQKNYVDSRSMAAFTLLSVADQKQGMLVGSGATGGKHRETQLQLQRKLQEREHIREQKRKLQEQQPTVNKCNNERPKSRRRSGASRNPSGETLANGSPATTINKSGPHLPTATSISSTISTTTTNSNCDSLTCELPNGATNDVSTINTNVLGVATIKQEQPLDFLDSLTDDKILSTKSNGDGKNGNFNSCSIITNVEHSQQPIRRNCSTSNINFVSEVKKPLGGKVPISKANPPKKAFLIMPSVPKSTSPKARFKAIQPKVTENNQGTITGGSQWADVLGGRTEDLSQPRAEHLLTNSFGGSNLVEPTPQQQGQKESQQLGLNNNNNNCTNSQEAEDELMQYFHKNALDLDDAQKSSQLSELRKLLQRNLPGVQTQGGVGGGQRSLVNDSDMLDQDASVPGGMRRRVSFQPSLDGGEALNPLMGGQTVGSVPPSPNTRRTQFNFTPISSNLDQAQGMSQCSSANASPFMSPRNTPLPRSRHNSGQTNSTYVTPRSTPFTPDQPNYPVTSECNTPFMSPITTPLFPRSRHNSSQNLRTPYTPTCRSRHSSGAPTFRHAPYTSDDMSSRRGGKFRSRHSSGSVPPSPSSAPLSPLVQDGSVHQQHDSMSLQLPSASMLHHMLKNKQPVGSGINDLRRRHMSAGPTIHYQPQPPAFPTDPLSQEITSVMTNSQPGPSSAPSGNSNRPQSVPLLQMLNMTSCNPEAFPKSQPNTPIVNQQFSFSDCCVSQPSSYAPTPVPSEYNDFTESYNLEIDPMLDVNLQSDAGASVGLDSMESLTLPENQSTDLSTLSDPMQVPPNINPFSLNYQTDSGGLRTMDEQITRNEATLSGGSCCLDTLRSQQGDSVGSSAQGPLISPASMLTLNALNRAGLTLESGGSGGLEEDFQPTLGDLGDQEVFNNLVLDVNKD</sequence>
<dbReference type="FunFam" id="1.10.10.10:FF:000422">
    <property type="entry name" value="DNA-binding protein RFX7"/>
    <property type="match status" value="1"/>
</dbReference>